<dbReference type="GO" id="GO:0009246">
    <property type="term" value="P:enterobacterial common antigen biosynthetic process"/>
    <property type="evidence" value="ECO:0007669"/>
    <property type="project" value="TreeGrafter"/>
</dbReference>
<protein>
    <submittedName>
        <fullName evidence="12">Acyl-transferase</fullName>
    </submittedName>
    <submittedName>
        <fullName evidence="9">Acyltransferase</fullName>
    </submittedName>
</protein>
<evidence type="ECO:0000313" key="16">
    <source>
        <dbReference type="Proteomes" id="UP000434604"/>
    </source>
</evidence>
<dbReference type="GO" id="GO:0016413">
    <property type="term" value="F:O-acetyltransferase activity"/>
    <property type="evidence" value="ECO:0007669"/>
    <property type="project" value="TreeGrafter"/>
</dbReference>
<evidence type="ECO:0000256" key="6">
    <source>
        <dbReference type="ARBA" id="ARBA00023136"/>
    </source>
</evidence>
<evidence type="ECO:0000256" key="5">
    <source>
        <dbReference type="ARBA" id="ARBA00022989"/>
    </source>
</evidence>
<dbReference type="Proteomes" id="UP001198461">
    <property type="component" value="Unassembled WGS sequence"/>
</dbReference>
<feature type="transmembrane region" description="Helical" evidence="7">
    <location>
        <begin position="198"/>
        <end position="218"/>
    </location>
</feature>
<keyword evidence="5 7" id="KW-1133">Transmembrane helix</keyword>
<evidence type="ECO:0000313" key="15">
    <source>
        <dbReference type="Proteomes" id="UP000261210"/>
    </source>
</evidence>
<keyword evidence="9" id="KW-0012">Acyltransferase</keyword>
<feature type="transmembrane region" description="Helical" evidence="7">
    <location>
        <begin position="63"/>
        <end position="87"/>
    </location>
</feature>
<feature type="transmembrane region" description="Helical" evidence="7">
    <location>
        <begin position="258"/>
        <end position="276"/>
    </location>
</feature>
<dbReference type="Pfam" id="PF01757">
    <property type="entry name" value="Acyl_transf_3"/>
    <property type="match status" value="1"/>
</dbReference>
<reference evidence="10" key="5">
    <citation type="submission" date="2023-08" db="EMBL/GenBank/DDBJ databases">
        <title>Mucin Metabolism Genes Underlie the Key Renovations of Bacteroides xylanisolvens Genomes in Captive Great Apes.</title>
        <authorList>
            <person name="Nishida A.H."/>
        </authorList>
    </citation>
    <scope>NUCLEOTIDE SEQUENCE</scope>
    <source>
        <strain evidence="11">P13.H9</strain>
        <strain evidence="10">P19.10B</strain>
    </source>
</reference>
<feature type="transmembrane region" description="Helical" evidence="7">
    <location>
        <begin position="363"/>
        <end position="384"/>
    </location>
</feature>
<evidence type="ECO:0000256" key="1">
    <source>
        <dbReference type="ARBA" id="ARBA00004651"/>
    </source>
</evidence>
<organism evidence="12 14">
    <name type="scientific">Bacteroides xylanisolvens</name>
    <dbReference type="NCBI Taxonomy" id="371601"/>
    <lineage>
        <taxon>Bacteria</taxon>
        <taxon>Pseudomonadati</taxon>
        <taxon>Bacteroidota</taxon>
        <taxon>Bacteroidia</taxon>
        <taxon>Bacteroidales</taxon>
        <taxon>Bacteroidaceae</taxon>
        <taxon>Bacteroides</taxon>
    </lineage>
</organism>
<keyword evidence="12" id="KW-0808">Transferase</keyword>
<keyword evidence="3" id="KW-1003">Cell membrane</keyword>
<proteinExistence type="inferred from homology"/>
<dbReference type="Proteomes" id="UP000434604">
    <property type="component" value="Unassembled WGS sequence"/>
</dbReference>
<reference evidence="12" key="2">
    <citation type="journal article" date="2018" name="BMC Genomics">
        <title>Whole genome sequencing and function prediction of 133 gut anaerobes isolated from chicken caecum in pure cultures.</title>
        <authorList>
            <person name="Medvecky M."/>
            <person name="Cejkova D."/>
            <person name="Polansky O."/>
            <person name="Karasova D."/>
            <person name="Kubasova T."/>
            <person name="Cizek A."/>
            <person name="Rychlik I."/>
        </authorList>
    </citation>
    <scope>NUCLEOTIDE SEQUENCE</scope>
    <source>
        <strain evidence="12">An109</strain>
    </source>
</reference>
<dbReference type="RefSeq" id="WP_083444190.1">
    <property type="nucleotide sequence ID" value="NZ_AP031409.1"/>
</dbReference>
<dbReference type="EMBL" id="QSQU01000105">
    <property type="protein sequence ID" value="RGK52532.1"/>
    <property type="molecule type" value="Genomic_DNA"/>
</dbReference>
<dbReference type="Proteomes" id="UP000261210">
    <property type="component" value="Unassembled WGS sequence"/>
</dbReference>
<dbReference type="Proteomes" id="UP000196036">
    <property type="component" value="Unassembled WGS sequence"/>
</dbReference>
<evidence type="ECO:0000313" key="11">
    <source>
        <dbReference type="EMBL" id="MCA4706759.1"/>
    </source>
</evidence>
<sequence>MSYHCPNFAIEKIEYQMKNVNHIVWADLIRVIAILMVICIHCSDPFNVSPEARLNPEYNLWGSIYGAFLRPCVPLFVMLTGMLLLPVEQEIGQFYKKRMLRVIVPFIVWSLLYNLFPWFTGILGLNNSVLSEMFAYAGESPSQTWDSCLHNILMIPFNFNTYTVPLWYIYMLIGLYLYMPFFSAWLKQATEKQMKIFLSVWFITLFLPYCQEYISSYIGGTCAWNDYGTLYYFSGFSGYLLLGYYLKDRNKLSMKKTVVLSLILFSVGYAITYYGFRNMTSQPDITERQMELFFLYCSPNVFLMTVAWYLLIQKVKVTSPLIILALKNITKCGLGIYMVHYFAVGIGYLAIDRIDLPIFMRIPATALFVFIVSWCIVALFYKVLPKAAKWIMG</sequence>
<feature type="transmembrane region" description="Helical" evidence="7">
    <location>
        <begin position="167"/>
        <end position="186"/>
    </location>
</feature>
<evidence type="ECO:0000313" key="12">
    <source>
        <dbReference type="EMBL" id="OUQ61986.1"/>
    </source>
</evidence>
<feature type="transmembrane region" description="Helical" evidence="7">
    <location>
        <begin position="230"/>
        <end position="246"/>
    </location>
</feature>
<evidence type="ECO:0000256" key="2">
    <source>
        <dbReference type="ARBA" id="ARBA00007400"/>
    </source>
</evidence>
<comment type="caution">
    <text evidence="12">The sequence shown here is derived from an EMBL/GenBank/DDBJ whole genome shotgun (WGS) entry which is preliminary data.</text>
</comment>
<accession>A0A1Y4UYI1</accession>
<evidence type="ECO:0000313" key="14">
    <source>
        <dbReference type="Proteomes" id="UP000196036"/>
    </source>
</evidence>
<feature type="transmembrane region" description="Helical" evidence="7">
    <location>
        <begin position="292"/>
        <end position="311"/>
    </location>
</feature>
<evidence type="ECO:0000259" key="8">
    <source>
        <dbReference type="Pfam" id="PF01757"/>
    </source>
</evidence>
<dbReference type="PANTHER" id="PTHR40074">
    <property type="entry name" value="O-ACETYLTRANSFERASE WECH"/>
    <property type="match status" value="1"/>
</dbReference>
<feature type="domain" description="Acyltransferase 3" evidence="8">
    <location>
        <begin position="24"/>
        <end position="376"/>
    </location>
</feature>
<name>A0A1Y4UYI1_9BACE</name>
<dbReference type="GO" id="GO:0005886">
    <property type="term" value="C:plasma membrane"/>
    <property type="evidence" value="ECO:0007669"/>
    <property type="project" value="UniProtKB-SubCell"/>
</dbReference>
<feature type="transmembrane region" description="Helical" evidence="7">
    <location>
        <begin position="99"/>
        <end position="119"/>
    </location>
</feature>
<feature type="transmembrane region" description="Helical" evidence="7">
    <location>
        <begin position="23"/>
        <end position="43"/>
    </location>
</feature>
<dbReference type="EMBL" id="WDED01000083">
    <property type="protein sequence ID" value="KAB6138322.1"/>
    <property type="molecule type" value="Genomic_DNA"/>
</dbReference>
<dbReference type="AlphaFoldDB" id="A0A1Y4UYI1"/>
<keyword evidence="6 7" id="KW-0472">Membrane</keyword>
<feature type="transmembrane region" description="Helical" evidence="7">
    <location>
        <begin position="332"/>
        <end position="351"/>
    </location>
</feature>
<evidence type="ECO:0000313" key="9">
    <source>
        <dbReference type="EMBL" id="KAB6138322.1"/>
    </source>
</evidence>
<comment type="subcellular location">
    <subcellularLocation>
        <location evidence="1">Cell membrane</location>
        <topology evidence="1">Multi-pass membrane protein</topology>
    </subcellularLocation>
</comment>
<evidence type="ECO:0000313" key="13">
    <source>
        <dbReference type="EMBL" id="RGK52532.1"/>
    </source>
</evidence>
<keyword evidence="4 7" id="KW-0812">Transmembrane</keyword>
<evidence type="ECO:0000256" key="4">
    <source>
        <dbReference type="ARBA" id="ARBA00022692"/>
    </source>
</evidence>
<evidence type="ECO:0000256" key="7">
    <source>
        <dbReference type="SAM" id="Phobius"/>
    </source>
</evidence>
<evidence type="ECO:0000313" key="10">
    <source>
        <dbReference type="EMBL" id="MCA4525833.1"/>
    </source>
</evidence>
<reference evidence="13 15" key="3">
    <citation type="submission" date="2018-08" db="EMBL/GenBank/DDBJ databases">
        <title>A genome reference for cultivated species of the human gut microbiota.</title>
        <authorList>
            <person name="Zou Y."/>
            <person name="Xue W."/>
            <person name="Luo G."/>
        </authorList>
    </citation>
    <scope>NUCLEOTIDE SEQUENCE [LARGE SCALE GENOMIC DNA]</scope>
    <source>
        <strain evidence="13 15">TF10-34</strain>
    </source>
</reference>
<dbReference type="EMBL" id="NFLW01000086">
    <property type="protein sequence ID" value="OUQ61986.1"/>
    <property type="molecule type" value="Genomic_DNA"/>
</dbReference>
<dbReference type="PANTHER" id="PTHR40074:SF2">
    <property type="entry name" value="O-ACETYLTRANSFERASE WECH"/>
    <property type="match status" value="1"/>
</dbReference>
<dbReference type="EMBL" id="JAIWYE010000042">
    <property type="protein sequence ID" value="MCA4706759.1"/>
    <property type="molecule type" value="Genomic_DNA"/>
</dbReference>
<dbReference type="Proteomes" id="UP001197958">
    <property type="component" value="Unassembled WGS sequence"/>
</dbReference>
<dbReference type="EMBL" id="JAIWWW010000052">
    <property type="protein sequence ID" value="MCA4525833.1"/>
    <property type="molecule type" value="Genomic_DNA"/>
</dbReference>
<reference evidence="9 16" key="4">
    <citation type="journal article" date="2019" name="Nat. Med.">
        <title>A library of human gut bacterial isolates paired with longitudinal multiomics data enables mechanistic microbiome research.</title>
        <authorList>
            <person name="Poyet M."/>
            <person name="Groussin M."/>
            <person name="Gibbons S.M."/>
            <person name="Avila-Pacheco J."/>
            <person name="Jiang X."/>
            <person name="Kearney S.M."/>
            <person name="Perrotta A.R."/>
            <person name="Berdy B."/>
            <person name="Zhao S."/>
            <person name="Lieberman T.D."/>
            <person name="Swanson P.K."/>
            <person name="Smith M."/>
            <person name="Roesemann S."/>
            <person name="Alexander J.E."/>
            <person name="Rich S.A."/>
            <person name="Livny J."/>
            <person name="Vlamakis H."/>
            <person name="Clish C."/>
            <person name="Bullock K."/>
            <person name="Deik A."/>
            <person name="Scott J."/>
            <person name="Pierce K.A."/>
            <person name="Xavier R.J."/>
            <person name="Alm E.J."/>
        </authorList>
    </citation>
    <scope>NUCLEOTIDE SEQUENCE [LARGE SCALE GENOMIC DNA]</scope>
    <source>
        <strain evidence="9 16">BIOML-A58</strain>
    </source>
</reference>
<gene>
    <name evidence="12" type="ORF">B5E52_22295</name>
    <name evidence="13" type="ORF">DXD03_24570</name>
    <name evidence="9" type="ORF">GA398_25510</name>
    <name evidence="11" type="ORF">LD004_24470</name>
    <name evidence="10" type="ORF">LDZ35_21780</name>
</gene>
<evidence type="ECO:0000256" key="3">
    <source>
        <dbReference type="ARBA" id="ARBA00022475"/>
    </source>
</evidence>
<reference evidence="14" key="1">
    <citation type="submission" date="2017-04" db="EMBL/GenBank/DDBJ databases">
        <title>Function of individual gut microbiota members based on whole genome sequencing of pure cultures obtained from chicken caecum.</title>
        <authorList>
            <person name="Medvecky M."/>
            <person name="Cejkova D."/>
            <person name="Polansky O."/>
            <person name="Karasova D."/>
            <person name="Kubasova T."/>
            <person name="Cizek A."/>
            <person name="Rychlik I."/>
        </authorList>
    </citation>
    <scope>NUCLEOTIDE SEQUENCE [LARGE SCALE GENOMIC DNA]</scope>
    <source>
        <strain evidence="14">An109</strain>
    </source>
</reference>
<comment type="similarity">
    <text evidence="2">Belongs to the acyltransferase 3 family.</text>
</comment>
<dbReference type="InterPro" id="IPR002656">
    <property type="entry name" value="Acyl_transf_3_dom"/>
</dbReference>